<dbReference type="EMBL" id="CP018820">
    <property type="protein sequence ID" value="APR54632.1"/>
    <property type="molecule type" value="Genomic_DNA"/>
</dbReference>
<evidence type="ECO:0000313" key="5">
    <source>
        <dbReference type="EMBL" id="RSY85532.1"/>
    </source>
</evidence>
<dbReference type="STRING" id="93064.BRX40_21345"/>
<feature type="compositionally biased region" description="Low complexity" evidence="1">
    <location>
        <begin position="26"/>
        <end position="44"/>
    </location>
</feature>
<sequence>MNPLYLTPALGLAMLLAACGEKPASDTAAPANTATADAPGGTDAMSGNMAMPAEAKSSKGVGTVTALDKAAGEITLDHGPIPELGWPAMTMAFTAKPELLGGVAVGDKIAFDLTVRGNAGEVTAIAKQ</sequence>
<reference evidence="8" key="3">
    <citation type="submission" date="2018-07" db="EMBL/GenBank/DDBJ databases">
        <title>Genomic and Epidemiologic Investigation of an Indolent Hospital Outbreak.</title>
        <authorList>
            <person name="Johnson R.C."/>
            <person name="Deming C."/>
            <person name="Conlan S."/>
            <person name="Zellmer C.J."/>
            <person name="Michelin A.V."/>
            <person name="Lee-Lin S.-Q."/>
            <person name="Thomas P.J."/>
            <person name="Park M."/>
            <person name="Weingarten R.A."/>
            <person name="Less J."/>
            <person name="Dekker J.P."/>
            <person name="Frank K.M."/>
            <person name="Musser K.A."/>
            <person name="Mcquiston J.R."/>
            <person name="Henderson D.K."/>
            <person name="Lau A.F."/>
            <person name="Palmore T.N."/>
            <person name="Segre J.A."/>
        </authorList>
    </citation>
    <scope>NUCLEOTIDE SEQUENCE [LARGE SCALE GENOMIC DNA]</scope>
    <source>
        <strain evidence="8">SK-CDC1_0717</strain>
    </source>
</reference>
<dbReference type="AlphaFoldDB" id="A0A1L6JFB9"/>
<dbReference type="Proteomes" id="UP000287746">
    <property type="component" value="Unassembled WGS sequence"/>
</dbReference>
<keyword evidence="6" id="KW-1185">Reference proteome</keyword>
<accession>A0A1L6JFB9</accession>
<reference evidence="3" key="1">
    <citation type="submission" date="2016-12" db="EMBL/GenBank/DDBJ databases">
        <title>Whole genome sequencing of Sphingomonas koreensis.</title>
        <authorList>
            <person name="Conlan S."/>
            <person name="Thomas P.J."/>
            <person name="Mullikin J."/>
            <person name="Palmore T.N."/>
            <person name="Frank K.M."/>
            <person name="Segre J.A."/>
        </authorList>
    </citation>
    <scope>NUCLEOTIDE SEQUENCE</scope>
    <source>
        <strain evidence="3">ABOJV</strain>
    </source>
</reference>
<dbReference type="InterPro" id="IPR042230">
    <property type="entry name" value="CusF_sf"/>
</dbReference>
<dbReference type="OrthoDB" id="5771277at2"/>
<dbReference type="Proteomes" id="UP000185161">
    <property type="component" value="Chromosome"/>
</dbReference>
<proteinExistence type="predicted"/>
<feature type="signal peptide" evidence="2">
    <location>
        <begin position="1"/>
        <end position="24"/>
    </location>
</feature>
<dbReference type="EMBL" id="QQYZ01000008">
    <property type="protein sequence ID" value="RSY85532.1"/>
    <property type="molecule type" value="Genomic_DNA"/>
</dbReference>
<dbReference type="InterPro" id="IPR021647">
    <property type="entry name" value="CusF_Ec"/>
</dbReference>
<dbReference type="EMBL" id="QQWO01000002">
    <property type="protein sequence ID" value="RSV07150.1"/>
    <property type="molecule type" value="Genomic_DNA"/>
</dbReference>
<evidence type="ECO:0000313" key="6">
    <source>
        <dbReference type="Proteomes" id="UP000185161"/>
    </source>
</evidence>
<dbReference type="Proteomes" id="UP000286681">
    <property type="component" value="Unassembled WGS sequence"/>
</dbReference>
<dbReference type="RefSeq" id="WP_066573168.1">
    <property type="nucleotide sequence ID" value="NZ_CP018820.1"/>
</dbReference>
<evidence type="ECO:0000313" key="8">
    <source>
        <dbReference type="Proteomes" id="UP000287746"/>
    </source>
</evidence>
<protein>
    <submittedName>
        <fullName evidence="3">Copper-binding protein</fullName>
    </submittedName>
</protein>
<feature type="region of interest" description="Disordered" evidence="1">
    <location>
        <begin position="26"/>
        <end position="56"/>
    </location>
</feature>
<dbReference type="Pfam" id="PF11604">
    <property type="entry name" value="CusF_Ec"/>
    <property type="match status" value="1"/>
</dbReference>
<dbReference type="KEGG" id="skr:BRX40_21345"/>
<feature type="chain" id="PRO_5009867432" evidence="2">
    <location>
        <begin position="25"/>
        <end position="128"/>
    </location>
</feature>
<evidence type="ECO:0000256" key="2">
    <source>
        <dbReference type="SAM" id="SignalP"/>
    </source>
</evidence>
<organism evidence="3 6">
    <name type="scientific">Sphingomonas koreensis</name>
    <dbReference type="NCBI Taxonomy" id="93064"/>
    <lineage>
        <taxon>Bacteria</taxon>
        <taxon>Pseudomonadati</taxon>
        <taxon>Pseudomonadota</taxon>
        <taxon>Alphaproteobacteria</taxon>
        <taxon>Sphingomonadales</taxon>
        <taxon>Sphingomonadaceae</taxon>
        <taxon>Sphingomonas</taxon>
    </lineage>
</organism>
<reference evidence="6" key="2">
    <citation type="submission" date="2016-12" db="EMBL/GenBank/DDBJ databases">
        <title>Whole genome sequencing of Sphingomonas sp. ABOJV.</title>
        <authorList>
            <person name="Conlan S."/>
            <person name="Thomas P.J."/>
            <person name="Mullikin J."/>
            <person name="Palmore T.N."/>
            <person name="Frank K.M."/>
            <person name="Segre J.A."/>
        </authorList>
    </citation>
    <scope>NUCLEOTIDE SEQUENCE [LARGE SCALE GENOMIC DNA]</scope>
    <source>
        <strain evidence="6">ABOJV</strain>
    </source>
</reference>
<reference evidence="4 7" key="4">
    <citation type="submission" date="2018-07" db="EMBL/GenBank/DDBJ databases">
        <title>Genomic and Epidemiologic Investigation of an Indolent Hospital Outbreak.</title>
        <authorList>
            <person name="Johnson R.C."/>
            <person name="Deming C."/>
            <person name="Conlan S."/>
            <person name="Zellmer C.J."/>
            <person name="Michelin A.V."/>
            <person name="Lee-Lin S."/>
            <person name="Thomas P.J."/>
            <person name="Park M."/>
            <person name="Weingarten R.A."/>
            <person name="Less J."/>
            <person name="Dekker J.P."/>
            <person name="Frank K.M."/>
            <person name="Musser K.A."/>
            <person name="Mcquiston J.R."/>
            <person name="Henderson D.K."/>
            <person name="Lau A.F."/>
            <person name="Palmore T.N."/>
            <person name="Segre J.A."/>
        </authorList>
    </citation>
    <scope>NUCLEOTIDE SEQUENCE [LARGE SCALE GENOMIC DNA]</scope>
    <source>
        <strain evidence="5">SK-CDC1_0717</strain>
        <strain evidence="4 7">SK-NIH.Env10_0317</strain>
    </source>
</reference>
<dbReference type="Gene3D" id="2.40.50.320">
    <property type="entry name" value="Copper binding periplasmic protein CusF"/>
    <property type="match status" value="1"/>
</dbReference>
<name>A0A1L6JFB9_9SPHN</name>
<evidence type="ECO:0000313" key="7">
    <source>
        <dbReference type="Proteomes" id="UP000286681"/>
    </source>
</evidence>
<keyword evidence="2" id="KW-0732">Signal</keyword>
<dbReference type="GeneID" id="44135116"/>
<evidence type="ECO:0000313" key="4">
    <source>
        <dbReference type="EMBL" id="RSV07150.1"/>
    </source>
</evidence>
<evidence type="ECO:0000313" key="3">
    <source>
        <dbReference type="EMBL" id="APR54632.1"/>
    </source>
</evidence>
<gene>
    <name evidence="3" type="ORF">BRX40_21345</name>
    <name evidence="4" type="ORF">CA257_03940</name>
    <name evidence="5" type="ORF">DAH66_10735</name>
</gene>
<evidence type="ECO:0000256" key="1">
    <source>
        <dbReference type="SAM" id="MobiDB-lite"/>
    </source>
</evidence>